<dbReference type="PANTHER" id="PTHR16222">
    <property type="entry name" value="ADP-RIBOSYLGLYCOHYDROLASE"/>
    <property type="match status" value="1"/>
</dbReference>
<evidence type="ECO:0000256" key="8">
    <source>
        <dbReference type="PIRSR" id="PIRSR605502-1"/>
    </source>
</evidence>
<dbReference type="InterPro" id="IPR050792">
    <property type="entry name" value="ADP-ribosylglycohydrolase"/>
</dbReference>
<feature type="binding site" evidence="8">
    <location>
        <position position="378"/>
    </location>
    <ligand>
        <name>Mg(2+)</name>
        <dbReference type="ChEBI" id="CHEBI:18420"/>
        <label>1</label>
    </ligand>
</feature>
<dbReference type="SUPFAM" id="SSF101478">
    <property type="entry name" value="ADP-ribosylglycohydrolase"/>
    <property type="match status" value="1"/>
</dbReference>
<keyword evidence="2" id="KW-0378">Hydrolase</keyword>
<feature type="binding site" evidence="8">
    <location>
        <position position="100"/>
    </location>
    <ligand>
        <name>Mg(2+)</name>
        <dbReference type="ChEBI" id="CHEBI:18420"/>
        <label>1</label>
    </ligand>
</feature>
<feature type="binding site" evidence="8">
    <location>
        <position position="102"/>
    </location>
    <ligand>
        <name>Mg(2+)</name>
        <dbReference type="ChEBI" id="CHEBI:18420"/>
        <label>1</label>
    </ligand>
</feature>
<evidence type="ECO:0000313" key="11">
    <source>
        <dbReference type="Proteomes" id="UP001165289"/>
    </source>
</evidence>
<feature type="binding site" evidence="8">
    <location>
        <position position="375"/>
    </location>
    <ligand>
        <name>Mg(2+)</name>
        <dbReference type="ChEBI" id="CHEBI:18420"/>
        <label>1</label>
    </ligand>
</feature>
<dbReference type="Gene3D" id="1.10.4080.10">
    <property type="entry name" value="ADP-ribosylation/Crystallin J1"/>
    <property type="match status" value="1"/>
</dbReference>
<dbReference type="PANTHER" id="PTHR16222:SF26">
    <property type="entry name" value="ADP-RIBOSYLHYDROLASE ARH1"/>
    <property type="match status" value="1"/>
</dbReference>
<dbReference type="Pfam" id="PF03747">
    <property type="entry name" value="ADP_ribosyl_GH"/>
    <property type="match status" value="1"/>
</dbReference>
<protein>
    <recommendedName>
        <fullName evidence="5">ADP-ribosylhydrolase ARH1</fullName>
        <ecNumber evidence="4">3.2.2.19</ecNumber>
    </recommendedName>
    <alternativeName>
        <fullName evidence="6">ADP-ribose-L-arginine cleaving enzyme</fullName>
    </alternativeName>
    <alternativeName>
        <fullName evidence="7">[Protein ADP-ribosylarginine] hydrolase</fullName>
    </alternativeName>
</protein>
<keyword evidence="8" id="KW-0479">Metal-binding</keyword>
<dbReference type="InterPro" id="IPR036705">
    <property type="entry name" value="Ribosyl_crysJ1_sf"/>
</dbReference>
<dbReference type="EMBL" id="JAKMXF010000133">
    <property type="protein sequence ID" value="KAI6656898.1"/>
    <property type="molecule type" value="Genomic_DNA"/>
</dbReference>
<dbReference type="EC" id="3.2.2.19" evidence="4"/>
<dbReference type="GO" id="GO:0003875">
    <property type="term" value="F:ADP-ribosylarginine hydrolase activity"/>
    <property type="evidence" value="ECO:0007669"/>
    <property type="project" value="UniProtKB-EC"/>
</dbReference>
<evidence type="ECO:0000256" key="1">
    <source>
        <dbReference type="ARBA" id="ARBA00010702"/>
    </source>
</evidence>
<accession>A0AAV7K720</accession>
<dbReference type="Proteomes" id="UP001165289">
    <property type="component" value="Unassembled WGS sequence"/>
</dbReference>
<dbReference type="AlphaFoldDB" id="A0AAV7K720"/>
<feature type="region of interest" description="Disordered" evidence="9">
    <location>
        <begin position="1"/>
        <end position="31"/>
    </location>
</feature>
<comment type="function">
    <text evidence="3">Specifically acts as an arginine mono-ADP-ribosylhydrolase by mediating the removal of mono-ADP-ribose attached to arginine residues on proteins.</text>
</comment>
<sequence>MAEERSLPDIRMTDEGDNKNPEPISTVKPKDTLFGNESDVTLLIRYQASMVLAGVGDALGYNHGRFEFCDSGDLIMKDIEKKYNGIANLKPNERSEFMLSDDTIMHIATAEGLVKSWENEFELLTMIAIEYVNCMNDMGGRSPGGCCMGGTDMIRKSLDSDKSYEENPPFVTPYNRKKGGCGAAMRSAPIGLLYSHEEQMDQLMKVAIEAGRMTHNQTSGFLGSLATALLVHLAIRKVSPISWGRIILKQSQRVLQYCTENDQYHKDISHISGDWGYFQKSWEKYLSRRNILINDGPIDFKFDYWNGDNPDIPSYKNHDKFVTEISYAGWGGSSGHDAPMIAYDAVLYALQVRERDGVVKGWESVCAFGMFHCGDSDSTGIISGAIWGAMFGFEAYKANHERLEYRQQLCNLAEQLYFRSEKLLVDDPLRPVKHDELDVCSAEI</sequence>
<evidence type="ECO:0000256" key="3">
    <source>
        <dbReference type="ARBA" id="ARBA00049582"/>
    </source>
</evidence>
<evidence type="ECO:0000256" key="4">
    <source>
        <dbReference type="ARBA" id="ARBA00049725"/>
    </source>
</evidence>
<comment type="similarity">
    <text evidence="1">Belongs to the ADP-ribosylglycohydrolase family.</text>
</comment>
<keyword evidence="11" id="KW-1185">Reference proteome</keyword>
<name>A0AAV7K720_9METZ</name>
<evidence type="ECO:0000256" key="6">
    <source>
        <dbReference type="ARBA" id="ARBA00049798"/>
    </source>
</evidence>
<dbReference type="InterPro" id="IPR005502">
    <property type="entry name" value="Ribosyl_crysJ1"/>
</dbReference>
<evidence type="ECO:0000256" key="7">
    <source>
        <dbReference type="ARBA" id="ARBA00049810"/>
    </source>
</evidence>
<proteinExistence type="inferred from homology"/>
<evidence type="ECO:0000313" key="10">
    <source>
        <dbReference type="EMBL" id="KAI6656898.1"/>
    </source>
</evidence>
<comment type="cofactor">
    <cofactor evidence="8">
        <name>Mg(2+)</name>
        <dbReference type="ChEBI" id="CHEBI:18420"/>
    </cofactor>
    <text evidence="8">Binds 2 magnesium ions per subunit.</text>
</comment>
<gene>
    <name evidence="10" type="ORF">LOD99_16200</name>
</gene>
<organism evidence="10 11">
    <name type="scientific">Oopsacas minuta</name>
    <dbReference type="NCBI Taxonomy" id="111878"/>
    <lineage>
        <taxon>Eukaryota</taxon>
        <taxon>Metazoa</taxon>
        <taxon>Porifera</taxon>
        <taxon>Hexactinellida</taxon>
        <taxon>Hexasterophora</taxon>
        <taxon>Lyssacinosida</taxon>
        <taxon>Leucopsacidae</taxon>
        <taxon>Oopsacas</taxon>
    </lineage>
</organism>
<evidence type="ECO:0000256" key="9">
    <source>
        <dbReference type="SAM" id="MobiDB-lite"/>
    </source>
</evidence>
<keyword evidence="8" id="KW-0460">Magnesium</keyword>
<feature type="binding site" evidence="8">
    <location>
        <position position="377"/>
    </location>
    <ligand>
        <name>Mg(2+)</name>
        <dbReference type="ChEBI" id="CHEBI:18420"/>
        <label>1</label>
    </ligand>
</feature>
<comment type="caution">
    <text evidence="10">The sequence shown here is derived from an EMBL/GenBank/DDBJ whole genome shotgun (WGS) entry which is preliminary data.</text>
</comment>
<feature type="binding site" evidence="8">
    <location>
        <position position="101"/>
    </location>
    <ligand>
        <name>Mg(2+)</name>
        <dbReference type="ChEBI" id="CHEBI:18420"/>
        <label>1</label>
    </ligand>
</feature>
<evidence type="ECO:0000256" key="2">
    <source>
        <dbReference type="ARBA" id="ARBA00022801"/>
    </source>
</evidence>
<reference evidence="10 11" key="1">
    <citation type="journal article" date="2023" name="BMC Biol.">
        <title>The compact genome of the sponge Oopsacas minuta (Hexactinellida) is lacking key metazoan core genes.</title>
        <authorList>
            <person name="Santini S."/>
            <person name="Schenkelaars Q."/>
            <person name="Jourda C."/>
            <person name="Duchesne M."/>
            <person name="Belahbib H."/>
            <person name="Rocher C."/>
            <person name="Selva M."/>
            <person name="Riesgo A."/>
            <person name="Vervoort M."/>
            <person name="Leys S.P."/>
            <person name="Kodjabachian L."/>
            <person name="Le Bivic A."/>
            <person name="Borchiellini C."/>
            <person name="Claverie J.M."/>
            <person name="Renard E."/>
        </authorList>
    </citation>
    <scope>NUCLEOTIDE SEQUENCE [LARGE SCALE GENOMIC DNA]</scope>
    <source>
        <strain evidence="10">SPO-2</strain>
    </source>
</reference>
<evidence type="ECO:0000256" key="5">
    <source>
        <dbReference type="ARBA" id="ARBA00049773"/>
    </source>
</evidence>
<feature type="compositionally biased region" description="Basic and acidic residues" evidence="9">
    <location>
        <begin position="1"/>
        <end position="20"/>
    </location>
</feature>
<dbReference type="GO" id="GO:0046872">
    <property type="term" value="F:metal ion binding"/>
    <property type="evidence" value="ECO:0007669"/>
    <property type="project" value="UniProtKB-KW"/>
</dbReference>